<dbReference type="FunFam" id="3.30.930.10:FF:000022">
    <property type="entry name" value="Phenylalanine--tRNA ligase beta subunit"/>
    <property type="match status" value="1"/>
</dbReference>
<dbReference type="NCBIfam" id="NF045760">
    <property type="entry name" value="YtpR"/>
    <property type="match status" value="1"/>
</dbReference>
<dbReference type="SUPFAM" id="SSF55681">
    <property type="entry name" value="Class II aaRS and biotin synthetases"/>
    <property type="match status" value="1"/>
</dbReference>
<evidence type="ECO:0000256" key="3">
    <source>
        <dbReference type="ARBA" id="ARBA00008653"/>
    </source>
</evidence>
<evidence type="ECO:0000256" key="14">
    <source>
        <dbReference type="ARBA" id="ARBA00022884"/>
    </source>
</evidence>
<accession>A0A3B0YZL7</accession>
<keyword evidence="9 22" id="KW-0436">Ligase</keyword>
<dbReference type="InterPro" id="IPR045060">
    <property type="entry name" value="Phe-tRNA-ligase_IIc_bsu"/>
</dbReference>
<dbReference type="CDD" id="cd00769">
    <property type="entry name" value="PheRS_beta_core"/>
    <property type="match status" value="1"/>
</dbReference>
<dbReference type="InterPro" id="IPR005147">
    <property type="entry name" value="tRNA_synthase_B5-dom"/>
</dbReference>
<dbReference type="Gene3D" id="3.30.70.380">
    <property type="entry name" value="Ferrodoxin-fold anticodon-binding domain"/>
    <property type="match status" value="1"/>
</dbReference>
<dbReference type="PANTHER" id="PTHR10947">
    <property type="entry name" value="PHENYLALANYL-TRNA SYNTHETASE BETA CHAIN AND LEUCINE-RICH REPEAT-CONTAINING PROTEIN 47"/>
    <property type="match status" value="1"/>
</dbReference>
<comment type="cofactor">
    <cofactor evidence="1">
        <name>Mg(2+)</name>
        <dbReference type="ChEBI" id="CHEBI:18420"/>
    </cofactor>
</comment>
<keyword evidence="15" id="KW-0648">Protein biosynthesis</keyword>
<dbReference type="Gene3D" id="3.30.930.10">
    <property type="entry name" value="Bira Bifunctional Protein, Domain 2"/>
    <property type="match status" value="1"/>
</dbReference>
<evidence type="ECO:0000256" key="18">
    <source>
        <dbReference type="ARBA" id="ARBA00049255"/>
    </source>
</evidence>
<evidence type="ECO:0000256" key="15">
    <source>
        <dbReference type="ARBA" id="ARBA00022917"/>
    </source>
</evidence>
<keyword evidence="10" id="KW-0479">Metal-binding</keyword>
<dbReference type="InterPro" id="IPR036690">
    <property type="entry name" value="Fdx_antiC-bd_sf"/>
</dbReference>
<keyword evidence="7" id="KW-0963">Cytoplasm</keyword>
<dbReference type="SUPFAM" id="SSF50249">
    <property type="entry name" value="Nucleic acid-binding proteins"/>
    <property type="match status" value="1"/>
</dbReference>
<dbReference type="FunFam" id="3.50.40.10:FF:000001">
    <property type="entry name" value="Phenylalanine--tRNA ligase beta subunit"/>
    <property type="match status" value="1"/>
</dbReference>
<keyword evidence="16 22" id="KW-0030">Aminoacyl-tRNA synthetase</keyword>
<dbReference type="HAMAP" id="MF_00283">
    <property type="entry name" value="Phe_tRNA_synth_beta1"/>
    <property type="match status" value="1"/>
</dbReference>
<keyword evidence="12" id="KW-0067">ATP-binding</keyword>
<dbReference type="Pfam" id="PF17759">
    <property type="entry name" value="tRNA_synthFbeta"/>
    <property type="match status" value="1"/>
</dbReference>
<comment type="subcellular location">
    <subcellularLocation>
        <location evidence="2">Cytoplasm</location>
    </subcellularLocation>
</comment>
<dbReference type="EC" id="6.1.1.20" evidence="5"/>
<dbReference type="InterPro" id="IPR045864">
    <property type="entry name" value="aa-tRNA-synth_II/BPL/LPL"/>
</dbReference>
<keyword evidence="8" id="KW-0820">tRNA-binding</keyword>
<dbReference type="CDD" id="cd02796">
    <property type="entry name" value="tRNA_bind_bactPheRS"/>
    <property type="match status" value="1"/>
</dbReference>
<dbReference type="FunFam" id="3.30.70.380:FF:000001">
    <property type="entry name" value="Phenylalanine--tRNA ligase beta subunit"/>
    <property type="match status" value="1"/>
</dbReference>
<dbReference type="PANTHER" id="PTHR10947:SF0">
    <property type="entry name" value="PHENYLALANINE--TRNA LIGASE BETA SUBUNIT"/>
    <property type="match status" value="1"/>
</dbReference>
<dbReference type="SUPFAM" id="SSF46955">
    <property type="entry name" value="Putative DNA-binding domain"/>
    <property type="match status" value="1"/>
</dbReference>
<evidence type="ECO:0000256" key="7">
    <source>
        <dbReference type="ARBA" id="ARBA00022490"/>
    </source>
</evidence>
<feature type="domain" description="TRNA-binding" evidence="19">
    <location>
        <begin position="39"/>
        <end position="147"/>
    </location>
</feature>
<dbReference type="SUPFAM" id="SSF54991">
    <property type="entry name" value="Anticodon-binding domain of PheRS"/>
    <property type="match status" value="1"/>
</dbReference>
<evidence type="ECO:0000256" key="11">
    <source>
        <dbReference type="ARBA" id="ARBA00022741"/>
    </source>
</evidence>
<dbReference type="InterPro" id="IPR005146">
    <property type="entry name" value="B3/B4_tRNA-bd"/>
</dbReference>
<evidence type="ECO:0000256" key="9">
    <source>
        <dbReference type="ARBA" id="ARBA00022598"/>
    </source>
</evidence>
<evidence type="ECO:0000259" key="21">
    <source>
        <dbReference type="PROSITE" id="PS51483"/>
    </source>
</evidence>
<keyword evidence="11" id="KW-0547">Nucleotide-binding</keyword>
<name>A0A3B0YZL7_9ZZZZ</name>
<dbReference type="InterPro" id="IPR005121">
    <property type="entry name" value="Fdx_antiC-bd"/>
</dbReference>
<dbReference type="GO" id="GO:0005524">
    <property type="term" value="F:ATP binding"/>
    <property type="evidence" value="ECO:0007669"/>
    <property type="project" value="UniProtKB-KW"/>
</dbReference>
<gene>
    <name evidence="22" type="ORF">MNBD_GAMMA16-2321</name>
</gene>
<dbReference type="NCBIfam" id="TIGR00472">
    <property type="entry name" value="pheT_bact"/>
    <property type="match status" value="1"/>
</dbReference>
<dbReference type="PROSITE" id="PS50886">
    <property type="entry name" value="TRBD"/>
    <property type="match status" value="1"/>
</dbReference>
<reference evidence="22" key="1">
    <citation type="submission" date="2018-06" db="EMBL/GenBank/DDBJ databases">
        <authorList>
            <person name="Zhirakovskaya E."/>
        </authorList>
    </citation>
    <scope>NUCLEOTIDE SEQUENCE</scope>
</reference>
<dbReference type="GO" id="GO:0004826">
    <property type="term" value="F:phenylalanine-tRNA ligase activity"/>
    <property type="evidence" value="ECO:0007669"/>
    <property type="project" value="UniProtKB-EC"/>
</dbReference>
<dbReference type="InterPro" id="IPR004532">
    <property type="entry name" value="Phe-tRNA-ligase_IIc_bsu_bact"/>
</dbReference>
<evidence type="ECO:0000256" key="8">
    <source>
        <dbReference type="ARBA" id="ARBA00022555"/>
    </source>
</evidence>
<keyword evidence="14" id="KW-0694">RNA-binding</keyword>
<dbReference type="PROSITE" id="PS51447">
    <property type="entry name" value="FDX_ACB"/>
    <property type="match status" value="1"/>
</dbReference>
<sequence>MKFNEQWLREWVNPNISRQALLEQLTMAGLEVDAVEPVATELVGIVVGLVTQVDPHPDAERLQVCRVDVGAELLTIVCGAKNVAVGIKVPTALVGAVLPNGTKIKKAKLRGVSSFGMLCSAAELGLAESAAGLMALPNEGKPGQSVVELLQLDDVSIEIGLTPNRGDCLSLLGISREVSALNRCKIKEPSASIIVAQTDETFPVEILEPKACPRYVGRVLRGINSAATTPLWMTEKLRRCGLRSIHPVVDVTNFVLLELGQPMHAFDISKLSGEIKVRYAGEGEKLTLLDGKEVKLDQKTLVIADQQQALALAGVMGGEDSAVSDETDALFLECAFFSPTEMAGVARRYGLHTDSSHRFERGVDAHLAKRAMERATVLLQDIVGGEVGPIIEMIAENELPRNEPITVRASRIERVLGQAIPASEVVEILIALSMVVKPVSDAAQSDVWEVQAPSHRFDIKTEADLIEEVARLYGYDRIETARPRVHAVLGGQPESRIEANRQRDVLVDRGYQEAITYSFVDAEYQQHFCEDIDPIKLTNPISSDMAVMRLSIWPGLMKALLANQHRQQSRVRLFEIGSVYEKTPAEIQESTILGGVVVGDMLPLQWGESARKVDFFDVKSDVEAILGLTGHGQEFIFTQGQHPALHPGQTAEIKTPQGGHAGWLGLLHPQLKQVLGVTGDVILFELNSDAIATRLRPAFQASSKFPTIGRDLALVVDVELPADAVIMAIKEVAGERLKQLQLFDVYQGEGIDSGRKSLALGLTLQDTVQTLTDEQVDRLIKRILDHLDQKLGAKLRD</sequence>
<dbReference type="InterPro" id="IPR033714">
    <property type="entry name" value="tRNA_bind_bactPheRS"/>
</dbReference>
<proteinExistence type="inferred from homology"/>
<dbReference type="InterPro" id="IPR041616">
    <property type="entry name" value="PheRS_beta_core"/>
</dbReference>
<dbReference type="Gene3D" id="2.40.50.140">
    <property type="entry name" value="Nucleic acid-binding proteins"/>
    <property type="match status" value="1"/>
</dbReference>
<comment type="subunit">
    <text evidence="4">Tetramer of two alpha and two beta subunits.</text>
</comment>
<dbReference type="Pfam" id="PF03484">
    <property type="entry name" value="B5"/>
    <property type="match status" value="1"/>
</dbReference>
<evidence type="ECO:0000256" key="12">
    <source>
        <dbReference type="ARBA" id="ARBA00022840"/>
    </source>
</evidence>
<evidence type="ECO:0000256" key="6">
    <source>
        <dbReference type="ARBA" id="ARBA00017032"/>
    </source>
</evidence>
<dbReference type="Pfam" id="PF03147">
    <property type="entry name" value="FDX-ACB"/>
    <property type="match status" value="1"/>
</dbReference>
<dbReference type="Pfam" id="PF03483">
    <property type="entry name" value="B3_4"/>
    <property type="match status" value="1"/>
</dbReference>
<dbReference type="SMART" id="SM00874">
    <property type="entry name" value="B5"/>
    <property type="match status" value="1"/>
</dbReference>
<dbReference type="AlphaFoldDB" id="A0A3B0YZL7"/>
<dbReference type="InterPro" id="IPR009061">
    <property type="entry name" value="DNA-bd_dom_put_sf"/>
</dbReference>
<dbReference type="Gene3D" id="3.50.40.10">
    <property type="entry name" value="Phenylalanyl-trna Synthetase, Chain B, domain 3"/>
    <property type="match status" value="1"/>
</dbReference>
<evidence type="ECO:0000259" key="19">
    <source>
        <dbReference type="PROSITE" id="PS50886"/>
    </source>
</evidence>
<dbReference type="Gene3D" id="3.30.56.10">
    <property type="match status" value="2"/>
</dbReference>
<feature type="domain" description="B5" evidence="21">
    <location>
        <begin position="400"/>
        <end position="480"/>
    </location>
</feature>
<dbReference type="GO" id="GO:0000287">
    <property type="term" value="F:magnesium ion binding"/>
    <property type="evidence" value="ECO:0007669"/>
    <property type="project" value="InterPro"/>
</dbReference>
<evidence type="ECO:0000256" key="17">
    <source>
        <dbReference type="ARBA" id="ARBA00033189"/>
    </source>
</evidence>
<protein>
    <recommendedName>
        <fullName evidence="6">Phenylalanine--tRNA ligase beta subunit</fullName>
        <ecNumber evidence="5">6.1.1.20</ecNumber>
    </recommendedName>
    <alternativeName>
        <fullName evidence="17">Phenylalanyl-tRNA synthetase beta subunit</fullName>
    </alternativeName>
</protein>
<dbReference type="EMBL" id="UOFO01000053">
    <property type="protein sequence ID" value="VAW84831.1"/>
    <property type="molecule type" value="Genomic_DNA"/>
</dbReference>
<evidence type="ECO:0000256" key="13">
    <source>
        <dbReference type="ARBA" id="ARBA00022842"/>
    </source>
</evidence>
<evidence type="ECO:0000256" key="10">
    <source>
        <dbReference type="ARBA" id="ARBA00022723"/>
    </source>
</evidence>
<dbReference type="GO" id="GO:0000049">
    <property type="term" value="F:tRNA binding"/>
    <property type="evidence" value="ECO:0007669"/>
    <property type="project" value="UniProtKB-KW"/>
</dbReference>
<evidence type="ECO:0000256" key="5">
    <source>
        <dbReference type="ARBA" id="ARBA00012814"/>
    </source>
</evidence>
<dbReference type="Pfam" id="PF01588">
    <property type="entry name" value="tRNA_bind"/>
    <property type="match status" value="1"/>
</dbReference>
<evidence type="ECO:0000259" key="20">
    <source>
        <dbReference type="PROSITE" id="PS51447"/>
    </source>
</evidence>
<dbReference type="SMART" id="SM00873">
    <property type="entry name" value="B3_4"/>
    <property type="match status" value="1"/>
</dbReference>
<dbReference type="SMART" id="SM00896">
    <property type="entry name" value="FDX-ACB"/>
    <property type="match status" value="1"/>
</dbReference>
<evidence type="ECO:0000256" key="4">
    <source>
        <dbReference type="ARBA" id="ARBA00011209"/>
    </source>
</evidence>
<dbReference type="GO" id="GO:0006432">
    <property type="term" value="P:phenylalanyl-tRNA aminoacylation"/>
    <property type="evidence" value="ECO:0007669"/>
    <property type="project" value="InterPro"/>
</dbReference>
<dbReference type="InterPro" id="IPR002547">
    <property type="entry name" value="tRNA-bd_dom"/>
</dbReference>
<keyword evidence="13" id="KW-0460">Magnesium</keyword>
<feature type="domain" description="FDX-ACB" evidence="20">
    <location>
        <begin position="703"/>
        <end position="796"/>
    </location>
</feature>
<evidence type="ECO:0000256" key="16">
    <source>
        <dbReference type="ARBA" id="ARBA00023146"/>
    </source>
</evidence>
<dbReference type="FunFam" id="3.30.56.10:FF:000002">
    <property type="entry name" value="Phenylalanine--tRNA ligase beta subunit"/>
    <property type="match status" value="1"/>
</dbReference>
<comment type="similarity">
    <text evidence="3">Belongs to the phenylalanyl-tRNA synthetase beta subunit family. Type 1 subfamily.</text>
</comment>
<dbReference type="InterPro" id="IPR012340">
    <property type="entry name" value="NA-bd_OB-fold"/>
</dbReference>
<dbReference type="FunFam" id="2.40.50.140:FF:000045">
    <property type="entry name" value="Phenylalanine--tRNA ligase beta subunit"/>
    <property type="match status" value="1"/>
</dbReference>
<dbReference type="GO" id="GO:0009328">
    <property type="term" value="C:phenylalanine-tRNA ligase complex"/>
    <property type="evidence" value="ECO:0007669"/>
    <property type="project" value="TreeGrafter"/>
</dbReference>
<comment type="catalytic activity">
    <reaction evidence="18">
        <text>tRNA(Phe) + L-phenylalanine + ATP = L-phenylalanyl-tRNA(Phe) + AMP + diphosphate + H(+)</text>
        <dbReference type="Rhea" id="RHEA:19413"/>
        <dbReference type="Rhea" id="RHEA-COMP:9668"/>
        <dbReference type="Rhea" id="RHEA-COMP:9699"/>
        <dbReference type="ChEBI" id="CHEBI:15378"/>
        <dbReference type="ChEBI" id="CHEBI:30616"/>
        <dbReference type="ChEBI" id="CHEBI:33019"/>
        <dbReference type="ChEBI" id="CHEBI:58095"/>
        <dbReference type="ChEBI" id="CHEBI:78442"/>
        <dbReference type="ChEBI" id="CHEBI:78531"/>
        <dbReference type="ChEBI" id="CHEBI:456215"/>
        <dbReference type="EC" id="6.1.1.20"/>
    </reaction>
</comment>
<evidence type="ECO:0000313" key="22">
    <source>
        <dbReference type="EMBL" id="VAW84831.1"/>
    </source>
</evidence>
<evidence type="ECO:0000256" key="1">
    <source>
        <dbReference type="ARBA" id="ARBA00001946"/>
    </source>
</evidence>
<organism evidence="22">
    <name type="scientific">hydrothermal vent metagenome</name>
    <dbReference type="NCBI Taxonomy" id="652676"/>
    <lineage>
        <taxon>unclassified sequences</taxon>
        <taxon>metagenomes</taxon>
        <taxon>ecological metagenomes</taxon>
    </lineage>
</organism>
<dbReference type="PROSITE" id="PS51483">
    <property type="entry name" value="B5"/>
    <property type="match status" value="1"/>
</dbReference>
<evidence type="ECO:0000256" key="2">
    <source>
        <dbReference type="ARBA" id="ARBA00004496"/>
    </source>
</evidence>
<dbReference type="SUPFAM" id="SSF56037">
    <property type="entry name" value="PheT/TilS domain"/>
    <property type="match status" value="1"/>
</dbReference>
<dbReference type="InterPro" id="IPR020825">
    <property type="entry name" value="Phe-tRNA_synthase-like_B3/B4"/>
</dbReference>